<dbReference type="PROSITE" id="PS50930">
    <property type="entry name" value="HTH_LYTTR"/>
    <property type="match status" value="1"/>
</dbReference>
<dbReference type="InterPro" id="IPR046947">
    <property type="entry name" value="LytR-like"/>
</dbReference>
<dbReference type="GO" id="GO:0003677">
    <property type="term" value="F:DNA binding"/>
    <property type="evidence" value="ECO:0007669"/>
    <property type="project" value="InterPro"/>
</dbReference>
<evidence type="ECO:0000259" key="2">
    <source>
        <dbReference type="PROSITE" id="PS50930"/>
    </source>
</evidence>
<dbReference type="PANTHER" id="PTHR37299:SF1">
    <property type="entry name" value="STAGE 0 SPORULATION PROTEIN A HOMOLOG"/>
    <property type="match status" value="1"/>
</dbReference>
<keyword evidence="4" id="KW-1185">Reference proteome</keyword>
<keyword evidence="1" id="KW-1133">Transmembrane helix</keyword>
<feature type="domain" description="HTH LytTR-type" evidence="2">
    <location>
        <begin position="149"/>
        <end position="255"/>
    </location>
</feature>
<reference evidence="3 4" key="1">
    <citation type="submission" date="2016-10" db="EMBL/GenBank/DDBJ databases">
        <authorList>
            <person name="de Groot N.N."/>
        </authorList>
    </citation>
    <scope>NUCLEOTIDE SEQUENCE [LARGE SCALE GENOMIC DNA]</scope>
    <source>
        <strain evidence="3 4">CGMCC 1.10076</strain>
    </source>
</reference>
<evidence type="ECO:0000313" key="4">
    <source>
        <dbReference type="Proteomes" id="UP000199580"/>
    </source>
</evidence>
<dbReference type="OrthoDB" id="1118393at2"/>
<proteinExistence type="predicted"/>
<dbReference type="InterPro" id="IPR007492">
    <property type="entry name" value="LytTR_DNA-bd_dom"/>
</dbReference>
<dbReference type="GO" id="GO:0000156">
    <property type="term" value="F:phosphorelay response regulator activity"/>
    <property type="evidence" value="ECO:0007669"/>
    <property type="project" value="InterPro"/>
</dbReference>
<feature type="transmembrane region" description="Helical" evidence="1">
    <location>
        <begin position="7"/>
        <end position="25"/>
    </location>
</feature>
<evidence type="ECO:0000313" key="3">
    <source>
        <dbReference type="EMBL" id="SDJ95858.1"/>
    </source>
</evidence>
<keyword evidence="1" id="KW-0812">Transmembrane</keyword>
<dbReference type="RefSeq" id="WP_091395014.1">
    <property type="nucleotide sequence ID" value="NZ_BKAI01000011.1"/>
</dbReference>
<keyword evidence="1" id="KW-0472">Membrane</keyword>
<dbReference type="EMBL" id="FNEZ01000003">
    <property type="protein sequence ID" value="SDJ95858.1"/>
    <property type="molecule type" value="Genomic_DNA"/>
</dbReference>
<dbReference type="STRING" id="1128970.SAMN04487935_2126"/>
<sequence length="255" mass="29325">MASLKRKVFLGLVLFIFLDFIIIVLEPFDTDQFEADHRFLLLSGYGFFVFVVFVIQSCIENRWYSKAGKVWLVSHEFISTIIFCLFSGTVLYLYNTLIVNLASCSIGTYSRFLCVTVAGMVPVFVPSMLYLRQKLGERIVPSSSNSIRLTGENKNEVLSLEKEDLLYIKAVENYIEICYVDQGKSIRSKTFRQTLSNVCEQLPFLEKCHRSYLVNTNAIVFISGNSQSARISFRVGEKEIPLSKTYYKHIKDRVF</sequence>
<protein>
    <submittedName>
        <fullName evidence="3">Transcriptional regulator, LytTR family</fullName>
    </submittedName>
</protein>
<dbReference type="Proteomes" id="UP000199580">
    <property type="component" value="Unassembled WGS sequence"/>
</dbReference>
<dbReference type="Gene3D" id="2.40.50.1020">
    <property type="entry name" value="LytTr DNA-binding domain"/>
    <property type="match status" value="1"/>
</dbReference>
<feature type="transmembrane region" description="Helical" evidence="1">
    <location>
        <begin position="37"/>
        <end position="59"/>
    </location>
</feature>
<evidence type="ECO:0000256" key="1">
    <source>
        <dbReference type="SAM" id="Phobius"/>
    </source>
</evidence>
<dbReference type="AlphaFoldDB" id="A0A1G8XZA6"/>
<dbReference type="SMART" id="SM00850">
    <property type="entry name" value="LytTR"/>
    <property type="match status" value="1"/>
</dbReference>
<feature type="transmembrane region" description="Helical" evidence="1">
    <location>
        <begin position="71"/>
        <end position="94"/>
    </location>
</feature>
<accession>A0A1G8XZA6</accession>
<dbReference type="Pfam" id="PF04397">
    <property type="entry name" value="LytTR"/>
    <property type="match status" value="1"/>
</dbReference>
<organism evidence="3 4">
    <name type="scientific">Flavobacterium noncentrifugens</name>
    <dbReference type="NCBI Taxonomy" id="1128970"/>
    <lineage>
        <taxon>Bacteria</taxon>
        <taxon>Pseudomonadati</taxon>
        <taxon>Bacteroidota</taxon>
        <taxon>Flavobacteriia</taxon>
        <taxon>Flavobacteriales</taxon>
        <taxon>Flavobacteriaceae</taxon>
        <taxon>Flavobacterium</taxon>
    </lineage>
</organism>
<feature type="transmembrane region" description="Helical" evidence="1">
    <location>
        <begin position="109"/>
        <end position="131"/>
    </location>
</feature>
<dbReference type="PANTHER" id="PTHR37299">
    <property type="entry name" value="TRANSCRIPTIONAL REGULATOR-RELATED"/>
    <property type="match status" value="1"/>
</dbReference>
<name>A0A1G8XZA6_9FLAO</name>
<gene>
    <name evidence="3" type="ORF">SAMN04487935_2126</name>
</gene>